<evidence type="ECO:0000256" key="2">
    <source>
        <dbReference type="ARBA" id="ARBA00022603"/>
    </source>
</evidence>
<dbReference type="Gene3D" id="3.40.50.150">
    <property type="entry name" value="Vaccinia Virus protein VP39"/>
    <property type="match status" value="1"/>
</dbReference>
<evidence type="ECO:0000256" key="4">
    <source>
        <dbReference type="RuleBase" id="RU362030"/>
    </source>
</evidence>
<sequence>MNQSGNKKLSQKDFVLLSAPLMAAYRAIENQRNDRLFSDPFAAKLVTPEAEAIALEDPEEDGRAYLAVRTRFFDDFLLSFAHVAPQVVSLGAGMDTRAFRLNWTEGTKYYEIDYPEVLNYKDAILKDTPTTCHRYSIAIDLTDYCWVQQLLQQGYDKSIPSVWLLEGLLYYLSETEAHALLNTIMDLTTTGSWIGLDLLNQLCKESTYDEFYHGYFHSGFDNPEELLATYGWKAEVLQPGEEGANFNRYIHPFPPRNHENVERVFLIKAKKIIENPYEKNIN</sequence>
<dbReference type="Proteomes" id="UP000232003">
    <property type="component" value="Plasmid pNFSY06"/>
</dbReference>
<dbReference type="AlphaFoldDB" id="A0A2K8T761"/>
<dbReference type="GO" id="GO:0008168">
    <property type="term" value="F:methyltransferase activity"/>
    <property type="evidence" value="ECO:0007669"/>
    <property type="project" value="UniProtKB-UniRule"/>
</dbReference>
<keyword evidence="2 4" id="KW-0489">Methyltransferase</keyword>
<dbReference type="RefSeq" id="WP_100903642.1">
    <property type="nucleotide sequence ID" value="NZ_CAWNNC010000007.1"/>
</dbReference>
<proteinExistence type="inferred from homology"/>
<keyword evidence="3 5" id="KW-0808">Transferase</keyword>
<keyword evidence="5" id="KW-0614">Plasmid</keyword>
<name>A0A2K8T761_9NOSO</name>
<evidence type="ECO:0000256" key="3">
    <source>
        <dbReference type="ARBA" id="ARBA00022679"/>
    </source>
</evidence>
<dbReference type="OrthoDB" id="9800233at2"/>
<comment type="similarity">
    <text evidence="1 4">Belongs to the UPF0677 family.</text>
</comment>
<dbReference type="InterPro" id="IPR007213">
    <property type="entry name" value="Ppm1/Ppm2/Tcmp"/>
</dbReference>
<dbReference type="KEGG" id="nfl:COO91_09717"/>
<dbReference type="GO" id="GO:0032259">
    <property type="term" value="P:methylation"/>
    <property type="evidence" value="ECO:0007669"/>
    <property type="project" value="UniProtKB-KW"/>
</dbReference>
<dbReference type="SUPFAM" id="SSF53335">
    <property type="entry name" value="S-adenosyl-L-methionine-dependent methyltransferases"/>
    <property type="match status" value="1"/>
</dbReference>
<evidence type="ECO:0000313" key="5">
    <source>
        <dbReference type="EMBL" id="AUB43536.1"/>
    </source>
</evidence>
<geneLocation type="plasmid" evidence="6">
    <name>pnfsy06</name>
</geneLocation>
<gene>
    <name evidence="5" type="ORF">COO91_09717</name>
</gene>
<dbReference type="EMBL" id="CP024791">
    <property type="protein sequence ID" value="AUB43536.1"/>
    <property type="molecule type" value="Genomic_DNA"/>
</dbReference>
<comment type="function">
    <text evidence="4">Exhibits S-adenosyl-L-methionine-dependent methyltransferase activity.</text>
</comment>
<dbReference type="PANTHER" id="PTHR43619:SF2">
    <property type="entry name" value="S-ADENOSYL-L-METHIONINE-DEPENDENT METHYLTRANSFERASES SUPERFAMILY PROTEIN"/>
    <property type="match status" value="1"/>
</dbReference>
<keyword evidence="6" id="KW-1185">Reference proteome</keyword>
<dbReference type="NCBIfam" id="TIGR00027">
    <property type="entry name" value="mthyl_TIGR00027"/>
    <property type="match status" value="1"/>
</dbReference>
<organism evidence="5 6">
    <name type="scientific">Nostoc flagelliforme CCNUN1</name>
    <dbReference type="NCBI Taxonomy" id="2038116"/>
    <lineage>
        <taxon>Bacteria</taxon>
        <taxon>Bacillati</taxon>
        <taxon>Cyanobacteriota</taxon>
        <taxon>Cyanophyceae</taxon>
        <taxon>Nostocales</taxon>
        <taxon>Nostocaceae</taxon>
        <taxon>Nostoc</taxon>
    </lineage>
</organism>
<dbReference type="PANTHER" id="PTHR43619">
    <property type="entry name" value="S-ADENOSYL-L-METHIONINE-DEPENDENT METHYLTRANSFERASE YKTD-RELATED"/>
    <property type="match status" value="1"/>
</dbReference>
<dbReference type="InterPro" id="IPR011610">
    <property type="entry name" value="SAM_mthyl_Trfase_ML2640-like"/>
</dbReference>
<evidence type="ECO:0000256" key="1">
    <source>
        <dbReference type="ARBA" id="ARBA00008138"/>
    </source>
</evidence>
<protein>
    <recommendedName>
        <fullName evidence="4">S-adenosyl-L-methionine-dependent methyltransferase</fullName>
        <ecNumber evidence="4">2.1.1.-</ecNumber>
    </recommendedName>
</protein>
<evidence type="ECO:0000313" key="6">
    <source>
        <dbReference type="Proteomes" id="UP000232003"/>
    </source>
</evidence>
<dbReference type="EC" id="2.1.1.-" evidence="4"/>
<reference evidence="5 6" key="1">
    <citation type="submission" date="2017-11" db="EMBL/GenBank/DDBJ databases">
        <title>Complete genome of a free-living desiccation-tolerant cyanobacterium and its photosynthetic adaptation to extreme terrestrial habitat.</title>
        <authorList>
            <person name="Shang J."/>
        </authorList>
    </citation>
    <scope>NUCLEOTIDE SEQUENCE [LARGE SCALE GENOMIC DNA]</scope>
    <source>
        <strain evidence="5 6">CCNUN1</strain>
        <plasmid evidence="6">pnfsy06</plasmid>
    </source>
</reference>
<keyword evidence="4" id="KW-0949">S-adenosyl-L-methionine</keyword>
<dbReference type="Pfam" id="PF04072">
    <property type="entry name" value="LCM"/>
    <property type="match status" value="1"/>
</dbReference>
<accession>A0A2K8T761</accession>
<dbReference type="InterPro" id="IPR029063">
    <property type="entry name" value="SAM-dependent_MTases_sf"/>
</dbReference>